<accession>A0A099CVJ5</accession>
<feature type="chain" id="PRO_5001944251" evidence="10">
    <location>
        <begin position="32"/>
        <end position="105"/>
    </location>
</feature>
<dbReference type="InterPro" id="IPR006311">
    <property type="entry name" value="TAT_signal"/>
</dbReference>
<evidence type="ECO:0000256" key="5">
    <source>
        <dbReference type="ARBA" id="ARBA00022729"/>
    </source>
</evidence>
<evidence type="ECO:0000313" key="13">
    <source>
        <dbReference type="Proteomes" id="UP000029708"/>
    </source>
</evidence>
<evidence type="ECO:0000256" key="7">
    <source>
        <dbReference type="ARBA" id="ARBA00023004"/>
    </source>
</evidence>
<name>A0A099CVJ5_9GAMM</name>
<dbReference type="InterPro" id="IPR036369">
    <property type="entry name" value="HIPIP_sf"/>
</dbReference>
<dbReference type="GO" id="GO:0009055">
    <property type="term" value="F:electron transfer activity"/>
    <property type="evidence" value="ECO:0007669"/>
    <property type="project" value="InterPro"/>
</dbReference>
<dbReference type="PROSITE" id="PS51318">
    <property type="entry name" value="TAT"/>
    <property type="match status" value="1"/>
</dbReference>
<feature type="region of interest" description="Disordered" evidence="9">
    <location>
        <begin position="43"/>
        <end position="64"/>
    </location>
</feature>
<keyword evidence="8" id="KW-0411">Iron-sulfur</keyword>
<keyword evidence="2" id="KW-0813">Transport</keyword>
<dbReference type="Pfam" id="PF01355">
    <property type="entry name" value="HIPIP"/>
    <property type="match status" value="1"/>
</dbReference>
<keyword evidence="7" id="KW-0408">Iron</keyword>
<keyword evidence="6" id="KW-0249">Electron transport</keyword>
<dbReference type="AlphaFoldDB" id="A0A099CVJ5"/>
<evidence type="ECO:0000256" key="1">
    <source>
        <dbReference type="ARBA" id="ARBA00002137"/>
    </source>
</evidence>
<dbReference type="NCBIfam" id="TIGR01409">
    <property type="entry name" value="TAT_signal_seq"/>
    <property type="match status" value="1"/>
</dbReference>
<dbReference type="STRING" id="1543381.LF63_0106150"/>
<organism evidence="12 13">
    <name type="scientific">Oleiagrimonas soli</name>
    <dbReference type="NCBI Taxonomy" id="1543381"/>
    <lineage>
        <taxon>Bacteria</taxon>
        <taxon>Pseudomonadati</taxon>
        <taxon>Pseudomonadota</taxon>
        <taxon>Gammaproteobacteria</taxon>
        <taxon>Lysobacterales</taxon>
        <taxon>Rhodanobacteraceae</taxon>
        <taxon>Oleiagrimonas</taxon>
    </lineage>
</organism>
<protein>
    <submittedName>
        <fullName evidence="12">High potential iron-sulfur protein</fullName>
    </submittedName>
</protein>
<evidence type="ECO:0000256" key="10">
    <source>
        <dbReference type="SAM" id="SignalP"/>
    </source>
</evidence>
<evidence type="ECO:0000313" key="12">
    <source>
        <dbReference type="EMBL" id="KGI77968.1"/>
    </source>
</evidence>
<evidence type="ECO:0000256" key="8">
    <source>
        <dbReference type="ARBA" id="ARBA00023014"/>
    </source>
</evidence>
<dbReference type="Pfam" id="PF10518">
    <property type="entry name" value="TAT_signal"/>
    <property type="match status" value="1"/>
</dbReference>
<keyword evidence="4" id="KW-0479">Metal-binding</keyword>
<gene>
    <name evidence="12" type="ORF">LF63_0106150</name>
</gene>
<dbReference type="InterPro" id="IPR019546">
    <property type="entry name" value="TAT_signal_bac_arc"/>
</dbReference>
<keyword evidence="3" id="KW-0004">4Fe-4S</keyword>
<sequence>MIESRRHFLKVAAGTAAVAAVAGIMPRLARAADLPHLSPSDGTAQALGYVEDNTKTSNPKHKAGDDCSNCQFYQGKAGAAWGPCQLFPGKDVSAKGWCVSHQPKA</sequence>
<feature type="signal peptide" evidence="10">
    <location>
        <begin position="1"/>
        <end position="31"/>
    </location>
</feature>
<dbReference type="Gene3D" id="4.10.490.10">
    <property type="entry name" value="High potential iron-sulphur protein"/>
    <property type="match status" value="1"/>
</dbReference>
<dbReference type="PROSITE" id="PS51373">
    <property type="entry name" value="HIPIP"/>
    <property type="match status" value="1"/>
</dbReference>
<dbReference type="Proteomes" id="UP000029708">
    <property type="component" value="Unassembled WGS sequence"/>
</dbReference>
<dbReference type="HOGENOM" id="CLU_147871_1_0_6"/>
<evidence type="ECO:0000256" key="4">
    <source>
        <dbReference type="ARBA" id="ARBA00022723"/>
    </source>
</evidence>
<dbReference type="OrthoDB" id="5298540at2"/>
<evidence type="ECO:0000256" key="3">
    <source>
        <dbReference type="ARBA" id="ARBA00022485"/>
    </source>
</evidence>
<keyword evidence="5 10" id="KW-0732">Signal</keyword>
<keyword evidence="13" id="KW-1185">Reference proteome</keyword>
<evidence type="ECO:0000256" key="9">
    <source>
        <dbReference type="SAM" id="MobiDB-lite"/>
    </source>
</evidence>
<evidence type="ECO:0000259" key="11">
    <source>
        <dbReference type="PROSITE" id="PS51373"/>
    </source>
</evidence>
<evidence type="ECO:0000256" key="2">
    <source>
        <dbReference type="ARBA" id="ARBA00022448"/>
    </source>
</evidence>
<dbReference type="GO" id="GO:0019646">
    <property type="term" value="P:aerobic electron transport chain"/>
    <property type="evidence" value="ECO:0007669"/>
    <property type="project" value="InterPro"/>
</dbReference>
<evidence type="ECO:0000256" key="6">
    <source>
        <dbReference type="ARBA" id="ARBA00022982"/>
    </source>
</evidence>
<dbReference type="InterPro" id="IPR000170">
    <property type="entry name" value="High_potential_FeS_prot"/>
</dbReference>
<dbReference type="GO" id="GO:0051539">
    <property type="term" value="F:4 iron, 4 sulfur cluster binding"/>
    <property type="evidence" value="ECO:0007669"/>
    <property type="project" value="UniProtKB-KW"/>
</dbReference>
<dbReference type="SUPFAM" id="SSF57652">
    <property type="entry name" value="HIPIP (high potential iron protein)"/>
    <property type="match status" value="1"/>
</dbReference>
<comment type="caution">
    <text evidence="12">The sequence shown here is derived from an EMBL/GenBank/DDBJ whole genome shotgun (WGS) entry which is preliminary data.</text>
</comment>
<reference evidence="12 13" key="1">
    <citation type="submission" date="2014-09" db="EMBL/GenBank/DDBJ databases">
        <title>Xanthomonadaceae 3.5X direct submission.</title>
        <authorList>
            <person name="Fang T."/>
            <person name="Wang H."/>
        </authorList>
    </citation>
    <scope>NUCLEOTIDE SEQUENCE [LARGE SCALE GENOMIC DNA]</scope>
    <source>
        <strain evidence="12 13">3.5X</strain>
    </source>
</reference>
<dbReference type="EMBL" id="JROI01000010">
    <property type="protein sequence ID" value="KGI77968.1"/>
    <property type="molecule type" value="Genomic_DNA"/>
</dbReference>
<comment type="function">
    <text evidence="1">Specific class of high-redox-potential 4Fe-4S ferredoxins. Functions in anaerobic electron transport in most purple and in some other photosynthetic bacteria and in at least one genus (Paracoccus) of halophilic, denitrifying bacteria.</text>
</comment>
<proteinExistence type="predicted"/>
<feature type="domain" description="High potential iron-sulfur proteins family profile" evidence="11">
    <location>
        <begin position="31"/>
        <end position="105"/>
    </location>
</feature>
<dbReference type="GO" id="GO:0046872">
    <property type="term" value="F:metal ion binding"/>
    <property type="evidence" value="ECO:0007669"/>
    <property type="project" value="UniProtKB-KW"/>
</dbReference>